<name>A0A2S7KMM0_9FLAO</name>
<gene>
    <name evidence="2" type="ORF">BST85_02380</name>
</gene>
<dbReference type="InterPro" id="IPR001173">
    <property type="entry name" value="Glyco_trans_2-like"/>
</dbReference>
<sequence length="275" mass="31574">MASISVITVNYNNAEGLRRTFDSVAEHKTSDLEYIVVDGNSDDDSLVLIEGATSLIDQWISEKDEGIYQAMNKGIAMAQGEYVLFLNSGDHFTQGLDLTKVFDALDGTGLIACDIHVRGTGIDYLKEHPETLTFSYLMEDTLAHQSVLIRRELFQEIGSYDESLKITADWKFFMHAIGLHRASYKRLPLVLSYYYLDGISATGPGSNMRKAERRRVIREEFAYFYQDYRKLKLMGSNRFKMLTELENSKFARKFNSFMLRLGLFIFRGKRLKDLE</sequence>
<keyword evidence="3" id="KW-1185">Reference proteome</keyword>
<accession>A0A2S7KMM0</accession>
<evidence type="ECO:0000313" key="2">
    <source>
        <dbReference type="EMBL" id="PQB03879.1"/>
    </source>
</evidence>
<dbReference type="AlphaFoldDB" id="A0A2S7KMM0"/>
<comment type="caution">
    <text evidence="2">The sequence shown here is derived from an EMBL/GenBank/DDBJ whole genome shotgun (WGS) entry which is preliminary data.</text>
</comment>
<dbReference type="CDD" id="cd06433">
    <property type="entry name" value="GT_2_WfgS_like"/>
    <property type="match status" value="1"/>
</dbReference>
<dbReference type="PANTHER" id="PTHR22916">
    <property type="entry name" value="GLYCOSYLTRANSFERASE"/>
    <property type="match status" value="1"/>
</dbReference>
<protein>
    <recommendedName>
        <fullName evidence="1">Glycosyltransferase 2-like domain-containing protein</fullName>
    </recommendedName>
</protein>
<dbReference type="Gene3D" id="3.90.550.10">
    <property type="entry name" value="Spore Coat Polysaccharide Biosynthesis Protein SpsA, Chain A"/>
    <property type="match status" value="1"/>
</dbReference>
<evidence type="ECO:0000259" key="1">
    <source>
        <dbReference type="Pfam" id="PF00535"/>
    </source>
</evidence>
<feature type="domain" description="Glycosyltransferase 2-like" evidence="1">
    <location>
        <begin position="5"/>
        <end position="131"/>
    </location>
</feature>
<dbReference type="PANTHER" id="PTHR22916:SF67">
    <property type="entry name" value="COLANIC ACID BIOSYNTHESIS GLYCOSYL TRANSFERASE WCAE-RELATED"/>
    <property type="match status" value="1"/>
</dbReference>
<dbReference type="Pfam" id="PF00535">
    <property type="entry name" value="Glycos_transf_2"/>
    <property type="match status" value="1"/>
</dbReference>
<proteinExistence type="predicted"/>
<organism evidence="2 3">
    <name type="scientific">Aureitalea marina</name>
    <dbReference type="NCBI Taxonomy" id="930804"/>
    <lineage>
        <taxon>Bacteria</taxon>
        <taxon>Pseudomonadati</taxon>
        <taxon>Bacteroidota</taxon>
        <taxon>Flavobacteriia</taxon>
        <taxon>Flavobacteriales</taxon>
        <taxon>Flavobacteriaceae</taxon>
        <taxon>Aureitalea</taxon>
    </lineage>
</organism>
<dbReference type="InterPro" id="IPR029044">
    <property type="entry name" value="Nucleotide-diphossugar_trans"/>
</dbReference>
<dbReference type="OrthoDB" id="9788101at2"/>
<dbReference type="GO" id="GO:0016758">
    <property type="term" value="F:hexosyltransferase activity"/>
    <property type="evidence" value="ECO:0007669"/>
    <property type="project" value="UniProtKB-ARBA"/>
</dbReference>
<dbReference type="RefSeq" id="WP_104811801.1">
    <property type="nucleotide sequence ID" value="NZ_MQUB01000001.1"/>
</dbReference>
<reference evidence="2 3" key="1">
    <citation type="submission" date="2016-11" db="EMBL/GenBank/DDBJ databases">
        <title>Trade-off between light-utilization and light-protection in marine flavobacteria.</title>
        <authorList>
            <person name="Kumagai Y."/>
        </authorList>
    </citation>
    <scope>NUCLEOTIDE SEQUENCE [LARGE SCALE GENOMIC DNA]</scope>
    <source>
        <strain evidence="2 3">NBRC 107741</strain>
    </source>
</reference>
<dbReference type="Proteomes" id="UP000239800">
    <property type="component" value="Unassembled WGS sequence"/>
</dbReference>
<evidence type="ECO:0000313" key="3">
    <source>
        <dbReference type="Proteomes" id="UP000239800"/>
    </source>
</evidence>
<dbReference type="EMBL" id="MQUB01000001">
    <property type="protein sequence ID" value="PQB03879.1"/>
    <property type="molecule type" value="Genomic_DNA"/>
</dbReference>
<dbReference type="SUPFAM" id="SSF53448">
    <property type="entry name" value="Nucleotide-diphospho-sugar transferases"/>
    <property type="match status" value="1"/>
</dbReference>